<organism evidence="2">
    <name type="scientific">Neobodo designis</name>
    <name type="common">Flagellated protozoan</name>
    <name type="synonym">Bodo designis</name>
    <dbReference type="NCBI Taxonomy" id="312471"/>
    <lineage>
        <taxon>Eukaryota</taxon>
        <taxon>Discoba</taxon>
        <taxon>Euglenozoa</taxon>
        <taxon>Kinetoplastea</taxon>
        <taxon>Metakinetoplastina</taxon>
        <taxon>Neobodonida</taxon>
        <taxon>Neobodo</taxon>
    </lineage>
</organism>
<evidence type="ECO:0000313" key="2">
    <source>
        <dbReference type="EMBL" id="CAD9157629.1"/>
    </source>
</evidence>
<dbReference type="AlphaFoldDB" id="A0A7S1R639"/>
<feature type="compositionally biased region" description="Low complexity" evidence="1">
    <location>
        <begin position="154"/>
        <end position="168"/>
    </location>
</feature>
<feature type="region of interest" description="Disordered" evidence="1">
    <location>
        <begin position="107"/>
        <end position="168"/>
    </location>
</feature>
<accession>A0A7S1R639</accession>
<protein>
    <submittedName>
        <fullName evidence="2">Uncharacterized protein</fullName>
    </submittedName>
</protein>
<evidence type="ECO:0000256" key="1">
    <source>
        <dbReference type="SAM" id="MobiDB-lite"/>
    </source>
</evidence>
<proteinExistence type="predicted"/>
<reference evidence="2" key="1">
    <citation type="submission" date="2021-01" db="EMBL/GenBank/DDBJ databases">
        <authorList>
            <person name="Corre E."/>
            <person name="Pelletier E."/>
            <person name="Niang G."/>
            <person name="Scheremetjew M."/>
            <person name="Finn R."/>
            <person name="Kale V."/>
            <person name="Holt S."/>
            <person name="Cochrane G."/>
            <person name="Meng A."/>
            <person name="Brown T."/>
            <person name="Cohen L."/>
        </authorList>
    </citation>
    <scope>NUCLEOTIDE SEQUENCE</scope>
    <source>
        <strain evidence="2">CCAP 1951/1</strain>
    </source>
</reference>
<feature type="compositionally biased region" description="Low complexity" evidence="1">
    <location>
        <begin position="127"/>
        <end position="137"/>
    </location>
</feature>
<feature type="region of interest" description="Disordered" evidence="1">
    <location>
        <begin position="228"/>
        <end position="283"/>
    </location>
</feature>
<gene>
    <name evidence="2" type="ORF">NDES1114_LOCUS36362</name>
</gene>
<dbReference type="EMBL" id="HBGF01054354">
    <property type="protein sequence ID" value="CAD9157629.1"/>
    <property type="molecule type" value="Transcribed_RNA"/>
</dbReference>
<feature type="compositionally biased region" description="Low complexity" evidence="1">
    <location>
        <begin position="241"/>
        <end position="257"/>
    </location>
</feature>
<feature type="compositionally biased region" description="Basic and acidic residues" evidence="1">
    <location>
        <begin position="264"/>
        <end position="283"/>
    </location>
</feature>
<name>A0A7S1R639_NEODS</name>
<sequence length="324" mass="33744">MNTQALLDQHPSVQALTIGNNKVNPTKAAMHQRTINARPFTTASAVLAAHKGSRKDAKGAHVEVVRHEANIRAAAVAAAAAAAANKSGTGGGFKVTATTKLAEKRGLPAKPAAPAGSDSKLPPVNRPPSRSSSSAAKPSKKTAGDRDEVASLVSSAPSSFEPTSSRAASYSDYSCSCCHPRKAPSSVVTYSTGVADSKRSTAPSAFSSTSVPLSAYENMTSISERIAKQKAAAGGSGGAGRAKPSSRSGAASSLTGSMTSTKLRALESELAAEREHRRHTEEELAEIKARQDVLLSRLSDKERDEVRRLAAQVREESSRVSDKR</sequence>